<evidence type="ECO:0000256" key="2">
    <source>
        <dbReference type="ARBA" id="ARBA00001946"/>
    </source>
</evidence>
<dbReference type="GO" id="GO:0046656">
    <property type="term" value="P:folic acid biosynthetic process"/>
    <property type="evidence" value="ECO:0007669"/>
    <property type="project" value="UniProtKB-KW"/>
</dbReference>
<dbReference type="Proteomes" id="UP000076947">
    <property type="component" value="Unassembled WGS sequence"/>
</dbReference>
<organism evidence="12 13">
    <name type="scientific">Corynebacterium stationis</name>
    <dbReference type="NCBI Taxonomy" id="1705"/>
    <lineage>
        <taxon>Bacteria</taxon>
        <taxon>Bacillati</taxon>
        <taxon>Actinomycetota</taxon>
        <taxon>Actinomycetes</taxon>
        <taxon>Mycobacteriales</taxon>
        <taxon>Corynebacteriaceae</taxon>
        <taxon>Corynebacterium</taxon>
    </lineage>
</organism>
<comment type="similarity">
    <text evidence="4 10">Belongs to the DHPS family.</text>
</comment>
<keyword evidence="8 10" id="KW-0460">Magnesium</keyword>
<dbReference type="PROSITE" id="PS00793">
    <property type="entry name" value="DHPS_2"/>
    <property type="match status" value="1"/>
</dbReference>
<protein>
    <recommendedName>
        <fullName evidence="5 10">Dihydropteroate synthase</fullName>
        <shortName evidence="10">DHPS</shortName>
        <ecNumber evidence="5 10">2.5.1.15</ecNumber>
    </recommendedName>
    <alternativeName>
        <fullName evidence="10">Dihydropteroate pyrophosphorylase</fullName>
    </alternativeName>
</protein>
<dbReference type="Pfam" id="PF00809">
    <property type="entry name" value="Pterin_bind"/>
    <property type="match status" value="1"/>
</dbReference>
<comment type="function">
    <text evidence="10">Catalyzes the condensation of para-aminobenzoate (pABA) with 6-hydroxymethyl-7,8-dihydropterin diphosphate (DHPt-PP) to form 7,8-dihydropteroate (H2Pte), the immediate precursor of folate derivatives.</text>
</comment>
<dbReference type="PROSITE" id="PS50972">
    <property type="entry name" value="PTERIN_BINDING"/>
    <property type="match status" value="1"/>
</dbReference>
<keyword evidence="7 10" id="KW-0479">Metal-binding</keyword>
<evidence type="ECO:0000256" key="10">
    <source>
        <dbReference type="RuleBase" id="RU361205"/>
    </source>
</evidence>
<evidence type="ECO:0000256" key="4">
    <source>
        <dbReference type="ARBA" id="ARBA00009503"/>
    </source>
</evidence>
<evidence type="ECO:0000256" key="3">
    <source>
        <dbReference type="ARBA" id="ARBA00004763"/>
    </source>
</evidence>
<dbReference type="NCBIfam" id="TIGR01496">
    <property type="entry name" value="DHPS"/>
    <property type="match status" value="1"/>
</dbReference>
<dbReference type="OrthoDB" id="9811744at2"/>
<dbReference type="GO" id="GO:0046872">
    <property type="term" value="F:metal ion binding"/>
    <property type="evidence" value="ECO:0007669"/>
    <property type="project" value="UniProtKB-KW"/>
</dbReference>
<dbReference type="EMBL" id="LSTQ01000008">
    <property type="protein sequence ID" value="OAH30443.1"/>
    <property type="molecule type" value="Genomic_DNA"/>
</dbReference>
<evidence type="ECO:0000256" key="7">
    <source>
        <dbReference type="ARBA" id="ARBA00022723"/>
    </source>
</evidence>
<dbReference type="InterPro" id="IPR006390">
    <property type="entry name" value="DHP_synth_dom"/>
</dbReference>
<dbReference type="STRING" id="1705.CA21670_10830"/>
<evidence type="ECO:0000256" key="5">
    <source>
        <dbReference type="ARBA" id="ARBA00012458"/>
    </source>
</evidence>
<dbReference type="AlphaFoldDB" id="A0A177INK6"/>
<gene>
    <name evidence="12" type="ORF">AYJ05_06795</name>
</gene>
<dbReference type="GO" id="GO:0005829">
    <property type="term" value="C:cytosol"/>
    <property type="evidence" value="ECO:0007669"/>
    <property type="project" value="TreeGrafter"/>
</dbReference>
<keyword evidence="9 10" id="KW-0289">Folate biosynthesis</keyword>
<proteinExistence type="inferred from homology"/>
<evidence type="ECO:0000259" key="11">
    <source>
        <dbReference type="PROSITE" id="PS50972"/>
    </source>
</evidence>
<dbReference type="RefSeq" id="WP_066838746.1">
    <property type="nucleotide sequence ID" value="NZ_CAKNMZ010000145.1"/>
</dbReference>
<reference evidence="13" key="1">
    <citation type="submission" date="2016-02" db="EMBL/GenBank/DDBJ databases">
        <authorList>
            <person name="Kaur G."/>
            <person name="Nair G.R."/>
            <person name="Mayilraj S."/>
        </authorList>
    </citation>
    <scope>NUCLEOTIDE SEQUENCE [LARGE SCALE GENOMIC DNA]</scope>
    <source>
        <strain evidence="13">GA-15</strain>
    </source>
</reference>
<dbReference type="SUPFAM" id="SSF51717">
    <property type="entry name" value="Dihydropteroate synthetase-like"/>
    <property type="match status" value="1"/>
</dbReference>
<comment type="caution">
    <text evidence="12">The sequence shown here is derived from an EMBL/GenBank/DDBJ whole genome shotgun (WGS) entry which is preliminary data.</text>
</comment>
<dbReference type="PANTHER" id="PTHR20941:SF1">
    <property type="entry name" value="FOLIC ACID SYNTHESIS PROTEIN FOL1"/>
    <property type="match status" value="1"/>
</dbReference>
<dbReference type="Gene3D" id="3.20.20.20">
    <property type="entry name" value="Dihydropteroate synthase-like"/>
    <property type="match status" value="1"/>
</dbReference>
<feature type="domain" description="Pterin-binding" evidence="11">
    <location>
        <begin position="15"/>
        <end position="274"/>
    </location>
</feature>
<dbReference type="CDD" id="cd00739">
    <property type="entry name" value="DHPS"/>
    <property type="match status" value="1"/>
</dbReference>
<dbReference type="PROSITE" id="PS00792">
    <property type="entry name" value="DHPS_1"/>
    <property type="match status" value="1"/>
</dbReference>
<dbReference type="InterPro" id="IPR045031">
    <property type="entry name" value="DHP_synth-like"/>
</dbReference>
<evidence type="ECO:0000313" key="12">
    <source>
        <dbReference type="EMBL" id="OAH30443.1"/>
    </source>
</evidence>
<dbReference type="InterPro" id="IPR000489">
    <property type="entry name" value="Pterin-binding_dom"/>
</dbReference>
<evidence type="ECO:0000256" key="9">
    <source>
        <dbReference type="ARBA" id="ARBA00022909"/>
    </source>
</evidence>
<comment type="pathway">
    <text evidence="3 10">Cofactor biosynthesis; tetrahydrofolate biosynthesis; 7,8-dihydrofolate from 2-amino-4-hydroxy-6-hydroxymethyl-7,8-dihydropteridine diphosphate and 4-aminobenzoate: step 1/2.</text>
</comment>
<comment type="cofactor">
    <cofactor evidence="2 10">
        <name>Mg(2+)</name>
        <dbReference type="ChEBI" id="CHEBI:18420"/>
    </cofactor>
</comment>
<keyword evidence="13" id="KW-1185">Reference proteome</keyword>
<evidence type="ECO:0000256" key="8">
    <source>
        <dbReference type="ARBA" id="ARBA00022842"/>
    </source>
</evidence>
<evidence type="ECO:0000313" key="13">
    <source>
        <dbReference type="Proteomes" id="UP000076947"/>
    </source>
</evidence>
<dbReference type="GO" id="GO:0004156">
    <property type="term" value="F:dihydropteroate synthase activity"/>
    <property type="evidence" value="ECO:0007669"/>
    <property type="project" value="UniProtKB-EC"/>
</dbReference>
<accession>A0A177INK6</accession>
<evidence type="ECO:0000256" key="6">
    <source>
        <dbReference type="ARBA" id="ARBA00022679"/>
    </source>
</evidence>
<keyword evidence="6 10" id="KW-0808">Transferase</keyword>
<evidence type="ECO:0000256" key="1">
    <source>
        <dbReference type="ARBA" id="ARBA00000012"/>
    </source>
</evidence>
<sequence length="291" mass="30471">MQVSEICPDAAGKRTLVMGIVNVTEDSFSDGGKWINIDKAIAHGRELVAQGADMIDVGGESTRPGATRVEADVERERVTPVVEALAQEGIMVSVDTMRASVAEAAVEAGAVLLNDVSGGLADDNMYKVMAQAQMPVCLMHWRTVRFGDAAGSADHNGDVVKDVHETLARLTDNALKAGVGPELISLDPGLGFAKTPQDNWALLKSLPEFIAGDYPILVGASRKRFLSAIREDRGAEHGPHLADPATAAVTALSAQLGAWAVRVHDVPVSRDAVDVAAAWAAGANYVSGGKS</sequence>
<comment type="catalytic activity">
    <reaction evidence="1">
        <text>(7,8-dihydropterin-6-yl)methyl diphosphate + 4-aminobenzoate = 7,8-dihydropteroate + diphosphate</text>
        <dbReference type="Rhea" id="RHEA:19949"/>
        <dbReference type="ChEBI" id="CHEBI:17836"/>
        <dbReference type="ChEBI" id="CHEBI:17839"/>
        <dbReference type="ChEBI" id="CHEBI:33019"/>
        <dbReference type="ChEBI" id="CHEBI:72950"/>
        <dbReference type="EC" id="2.5.1.15"/>
    </reaction>
</comment>
<dbReference type="PANTHER" id="PTHR20941">
    <property type="entry name" value="FOLATE SYNTHESIS PROTEINS"/>
    <property type="match status" value="1"/>
</dbReference>
<dbReference type="EC" id="2.5.1.15" evidence="5 10"/>
<name>A0A177INK6_9CORY</name>
<dbReference type="InterPro" id="IPR011005">
    <property type="entry name" value="Dihydropteroate_synth-like_sf"/>
</dbReference>
<dbReference type="UniPathway" id="UPA00077">
    <property type="reaction ID" value="UER00156"/>
</dbReference>
<dbReference type="GO" id="GO:0046654">
    <property type="term" value="P:tetrahydrofolate biosynthetic process"/>
    <property type="evidence" value="ECO:0007669"/>
    <property type="project" value="UniProtKB-UniPathway"/>
</dbReference>